<dbReference type="PANTHER" id="PTHR33989:SF4">
    <property type="entry name" value="PTS SYSTEM N,N'-DIACETYLCHITOBIOSE-SPECIFIC EIIC COMPONENT"/>
    <property type="match status" value="1"/>
</dbReference>
<feature type="transmembrane region" description="Helical" evidence="9">
    <location>
        <begin position="349"/>
        <end position="367"/>
    </location>
</feature>
<keyword evidence="3 8" id="KW-1003">Cell membrane</keyword>
<evidence type="ECO:0000256" key="2">
    <source>
        <dbReference type="ARBA" id="ARBA00022448"/>
    </source>
</evidence>
<dbReference type="GO" id="GO:1901264">
    <property type="term" value="P:carbohydrate derivative transport"/>
    <property type="evidence" value="ECO:0007669"/>
    <property type="project" value="TreeGrafter"/>
</dbReference>
<evidence type="ECO:0000256" key="3">
    <source>
        <dbReference type="ARBA" id="ARBA00022475"/>
    </source>
</evidence>
<dbReference type="InterPro" id="IPR003352">
    <property type="entry name" value="PTS_EIIC"/>
</dbReference>
<evidence type="ECO:0000313" key="12">
    <source>
        <dbReference type="Proteomes" id="UP000190328"/>
    </source>
</evidence>
<dbReference type="AlphaFoldDB" id="A0A1T4MZ86"/>
<dbReference type="OrthoDB" id="1550290at2"/>
<dbReference type="Pfam" id="PF02378">
    <property type="entry name" value="PTS_EIIC"/>
    <property type="match status" value="1"/>
</dbReference>
<dbReference type="GO" id="GO:0005886">
    <property type="term" value="C:plasma membrane"/>
    <property type="evidence" value="ECO:0007669"/>
    <property type="project" value="UniProtKB-SubCell"/>
</dbReference>
<feature type="domain" description="PTS EIIC type-3" evidence="10">
    <location>
        <begin position="8"/>
        <end position="417"/>
    </location>
</feature>
<feature type="transmembrane region" description="Helical" evidence="9">
    <location>
        <begin position="399"/>
        <end position="418"/>
    </location>
</feature>
<dbReference type="PANTHER" id="PTHR33989">
    <property type="match status" value="1"/>
</dbReference>
<dbReference type="STRING" id="263852.SAMN02745116_01262"/>
<evidence type="ECO:0000256" key="1">
    <source>
        <dbReference type="ARBA" id="ARBA00004651"/>
    </source>
</evidence>
<dbReference type="Proteomes" id="UP000190328">
    <property type="component" value="Unassembled WGS sequence"/>
</dbReference>
<dbReference type="EMBL" id="FUXI01000012">
    <property type="protein sequence ID" value="SJZ72211.1"/>
    <property type="molecule type" value="Genomic_DNA"/>
</dbReference>
<keyword evidence="6 9" id="KW-1133">Transmembrane helix</keyword>
<gene>
    <name evidence="11" type="ORF">SAMN02745116_01262</name>
</gene>
<dbReference type="RefSeq" id="WP_078807197.1">
    <property type="nucleotide sequence ID" value="NZ_FUXI01000012.1"/>
</dbReference>
<evidence type="ECO:0000256" key="7">
    <source>
        <dbReference type="ARBA" id="ARBA00023136"/>
    </source>
</evidence>
<keyword evidence="12" id="KW-1185">Reference proteome</keyword>
<dbReference type="GO" id="GO:0009401">
    <property type="term" value="P:phosphoenolpyruvate-dependent sugar phosphotransferase system"/>
    <property type="evidence" value="ECO:0007669"/>
    <property type="project" value="InterPro"/>
</dbReference>
<feature type="transmembrane region" description="Helical" evidence="9">
    <location>
        <begin position="185"/>
        <end position="205"/>
    </location>
</feature>
<name>A0A1T4MZ86_9ENTE</name>
<dbReference type="NCBIfam" id="TIGR00410">
    <property type="entry name" value="lacE"/>
    <property type="match status" value="1"/>
</dbReference>
<evidence type="ECO:0000256" key="6">
    <source>
        <dbReference type="ARBA" id="ARBA00022989"/>
    </source>
</evidence>
<feature type="transmembrane region" description="Helical" evidence="9">
    <location>
        <begin position="295"/>
        <end position="313"/>
    </location>
</feature>
<feature type="transmembrane region" description="Helical" evidence="9">
    <location>
        <begin position="141"/>
        <end position="164"/>
    </location>
</feature>
<sequence>MNKLEGFINEKLVPVSQKVQNNKYMSAVSDGFTAILPVTIIGAILTLLSVIQFEPYQNFLAMTKLGTLFGYAGKVTTDLLGVYVAASIAFVMTQKLGHEQERFFASISALVMFFLLLPTGASEKLENGDIVTVKSAISMEFLGAKGMFMGIILGILVPIIYCWFINRNITIKLPAGVPPMVSKSFASIIPVASLVLIFSIVRLIFEQTSFNNANNFIYTILGEPLMKLGNNPVAFLILILVCQILWFFGIHGHLVIRPILQAVFTPLSLMNLQAFEQGQELPNMITYQHIGTYTSLGGSGALLGFAILMAFTAKSKRYKMLGKMALPSTFFGINEPVIFGIPLVLNTMFMIPFLLGPLLMFIIPYVLQTLHIIETLRGVTLTLGVPALAYGWIEGGLPILIMQIILIAVQVIVWLPFFKVADARALAEEGEAA</sequence>
<comment type="function">
    <text evidence="8">The phosphoenolpyruvate-dependent sugar phosphotransferase system (PTS), a major carbohydrate active -transport system, catalyzes the phosphorylation of incoming sugar substrates concomitant with their translocation across the cell membrane.</text>
</comment>
<dbReference type="PROSITE" id="PS51105">
    <property type="entry name" value="PTS_EIIC_TYPE_3"/>
    <property type="match status" value="1"/>
</dbReference>
<evidence type="ECO:0000256" key="8">
    <source>
        <dbReference type="PIRNR" id="PIRNR006351"/>
    </source>
</evidence>
<dbReference type="InterPro" id="IPR051088">
    <property type="entry name" value="PTS_Sugar-EIIC/EIIB"/>
</dbReference>
<evidence type="ECO:0000259" key="10">
    <source>
        <dbReference type="PROSITE" id="PS51105"/>
    </source>
</evidence>
<feature type="transmembrane region" description="Helical" evidence="9">
    <location>
        <begin position="103"/>
        <end position="121"/>
    </location>
</feature>
<dbReference type="InterPro" id="IPR004501">
    <property type="entry name" value="PTS_EIIC_3"/>
</dbReference>
<reference evidence="11 12" key="1">
    <citation type="submission" date="2017-02" db="EMBL/GenBank/DDBJ databases">
        <authorList>
            <person name="Peterson S.W."/>
        </authorList>
    </citation>
    <scope>NUCLEOTIDE SEQUENCE [LARGE SCALE GENOMIC DNA]</scope>
    <source>
        <strain evidence="11 12">ATCC BAA-1030</strain>
    </source>
</reference>
<dbReference type="InterPro" id="IPR004796">
    <property type="entry name" value="PTS_IIC_cello"/>
</dbReference>
<keyword evidence="5 9" id="KW-0812">Transmembrane</keyword>
<evidence type="ECO:0000256" key="9">
    <source>
        <dbReference type="SAM" id="Phobius"/>
    </source>
</evidence>
<evidence type="ECO:0000256" key="4">
    <source>
        <dbReference type="ARBA" id="ARBA00022597"/>
    </source>
</evidence>
<dbReference type="GO" id="GO:0008982">
    <property type="term" value="F:protein-N(PI)-phosphohistidine-sugar phosphotransferase activity"/>
    <property type="evidence" value="ECO:0007669"/>
    <property type="project" value="UniProtKB-UniRule"/>
</dbReference>
<comment type="subcellular location">
    <subcellularLocation>
        <location evidence="1">Cell membrane</location>
        <topology evidence="1">Multi-pass membrane protein</topology>
    </subcellularLocation>
</comment>
<keyword evidence="2 8" id="KW-0813">Transport</keyword>
<evidence type="ECO:0000256" key="5">
    <source>
        <dbReference type="ARBA" id="ARBA00022692"/>
    </source>
</evidence>
<organism evidence="11 12">
    <name type="scientific">Pilibacter termitis</name>
    <dbReference type="NCBI Taxonomy" id="263852"/>
    <lineage>
        <taxon>Bacteria</taxon>
        <taxon>Bacillati</taxon>
        <taxon>Bacillota</taxon>
        <taxon>Bacilli</taxon>
        <taxon>Lactobacillales</taxon>
        <taxon>Enterococcaceae</taxon>
        <taxon>Pilibacter</taxon>
    </lineage>
</organism>
<accession>A0A1T4MZ86</accession>
<feature type="transmembrane region" description="Helical" evidence="9">
    <location>
        <begin position="374"/>
        <end position="393"/>
    </location>
</feature>
<feature type="transmembrane region" description="Helical" evidence="9">
    <location>
        <begin position="233"/>
        <end position="251"/>
    </location>
</feature>
<proteinExistence type="predicted"/>
<feature type="transmembrane region" description="Helical" evidence="9">
    <location>
        <begin position="71"/>
        <end position="91"/>
    </location>
</feature>
<dbReference type="PIRSF" id="PIRSF006351">
    <property type="entry name" value="PTS_EIIC-Cellobiose"/>
    <property type="match status" value="1"/>
</dbReference>
<keyword evidence="7 8" id="KW-0472">Membrane</keyword>
<keyword evidence="4 8" id="KW-0762">Sugar transport</keyword>
<evidence type="ECO:0000313" key="11">
    <source>
        <dbReference type="EMBL" id="SJZ72211.1"/>
    </source>
</evidence>
<feature type="transmembrane region" description="Helical" evidence="9">
    <location>
        <begin position="32"/>
        <end position="51"/>
    </location>
</feature>
<protein>
    <recommendedName>
        <fullName evidence="8">Permease IIC component</fullName>
    </recommendedName>
</protein>